<dbReference type="GO" id="GO:0000428">
    <property type="term" value="C:DNA-directed RNA polymerase complex"/>
    <property type="evidence" value="ECO:0007669"/>
    <property type="project" value="UniProtKB-KW"/>
</dbReference>
<dbReference type="RefSeq" id="WP_109743511.1">
    <property type="nucleotide sequence ID" value="NZ_QGGO01000014.1"/>
</dbReference>
<keyword evidence="2" id="KW-0240">DNA-directed RNA polymerase</keyword>
<dbReference type="AlphaFoldDB" id="A0A316E508"/>
<evidence type="ECO:0000259" key="11">
    <source>
        <dbReference type="Pfam" id="PF04963"/>
    </source>
</evidence>
<dbReference type="PANTHER" id="PTHR32248">
    <property type="entry name" value="RNA POLYMERASE SIGMA-54 FACTOR"/>
    <property type="match status" value="1"/>
</dbReference>
<dbReference type="InterPro" id="IPR000394">
    <property type="entry name" value="RNA_pol_sigma_54"/>
</dbReference>
<dbReference type="PROSITE" id="PS00718">
    <property type="entry name" value="SIGMA54_2"/>
    <property type="match status" value="1"/>
</dbReference>
<evidence type="ECO:0000256" key="6">
    <source>
        <dbReference type="ARBA" id="ARBA00023082"/>
    </source>
</evidence>
<evidence type="ECO:0000256" key="1">
    <source>
        <dbReference type="ARBA" id="ARBA00008798"/>
    </source>
</evidence>
<gene>
    <name evidence="12" type="ORF">LV89_02792</name>
</gene>
<dbReference type="Gene3D" id="1.10.10.1330">
    <property type="entry name" value="RNA polymerase sigma-54 factor, core-binding domain"/>
    <property type="match status" value="1"/>
</dbReference>
<dbReference type="Pfam" id="PF04963">
    <property type="entry name" value="Sigma54_CBD"/>
    <property type="match status" value="1"/>
</dbReference>
<evidence type="ECO:0000256" key="3">
    <source>
        <dbReference type="ARBA" id="ARBA00022679"/>
    </source>
</evidence>
<dbReference type="OrthoDB" id="9814402at2"/>
<evidence type="ECO:0000313" key="12">
    <source>
        <dbReference type="EMBL" id="PWK25166.1"/>
    </source>
</evidence>
<dbReference type="Pfam" id="PF00309">
    <property type="entry name" value="Sigma54_AID"/>
    <property type="match status" value="1"/>
</dbReference>
<dbReference type="Gene3D" id="1.10.10.60">
    <property type="entry name" value="Homeodomain-like"/>
    <property type="match status" value="1"/>
</dbReference>
<feature type="domain" description="RNA polymerase sigma factor 54 core-binding" evidence="11">
    <location>
        <begin position="117"/>
        <end position="314"/>
    </location>
</feature>
<evidence type="ECO:0000256" key="2">
    <source>
        <dbReference type="ARBA" id="ARBA00022478"/>
    </source>
</evidence>
<evidence type="ECO:0000256" key="9">
    <source>
        <dbReference type="SAM" id="MobiDB-lite"/>
    </source>
</evidence>
<sequence length="489" mass="55757">MMNLSQNQRQTFKITPLQIQMLNFLQLSTLELEDRIKNELEENPLLEEGSLSSDETEREDYDDFEEGVNNDDFSDSLKPDNDYADWEEYAHDDIPDYKTKTNNQSADDELYSMPIVQENDWRTELKAQTHCLPFDERQMLLMDFIIDSLTDNGFLSSSAETIADDVSFTNNIFVNVEEVEHLLKVLRMMDPPGIGAADLQECLMMQLQRKKEKGFDVDNAIDIVAFNIDELAVRNFEKIMRLRNLTSDELKLAIEQITSLNAKPVMDGGASPLAVKDNIIPEYVINYETNLHGDSTIDISLNNSRIPSIKINKDFAQTINLAKDKAANQYVNTKLSAANWLIEAIQQRETTMLKTMRAIVIFQKEFFKTGDIRNLKPMILKDIADQIGMDISTISRVTSGKYALTPFGTINLKDLFSEGIKVNSGEEVSNREIQQTIANLVASENKQAPLNDFQLMELLSEKGYNIARRTVAKYRENLNIASAQMRRVL</sequence>
<accession>A0A316E508</accession>
<comment type="caution">
    <text evidence="12">The sequence shown here is derived from an EMBL/GenBank/DDBJ whole genome shotgun (WGS) entry which is preliminary data.</text>
</comment>
<evidence type="ECO:0000313" key="13">
    <source>
        <dbReference type="Proteomes" id="UP000245489"/>
    </source>
</evidence>
<protein>
    <submittedName>
        <fullName evidence="12">RNA polymerase RpoN-/SigL-like sigma 54 subunit</fullName>
    </submittedName>
</protein>
<dbReference type="PIRSF" id="PIRSF000774">
    <property type="entry name" value="RpoN"/>
    <property type="match status" value="1"/>
</dbReference>
<keyword evidence="13" id="KW-1185">Reference proteome</keyword>
<feature type="compositionally biased region" description="Acidic residues" evidence="9">
    <location>
        <begin position="54"/>
        <end position="74"/>
    </location>
</feature>
<keyword evidence="6" id="KW-0731">Sigma factor</keyword>
<dbReference type="EMBL" id="QGGO01000014">
    <property type="protein sequence ID" value="PWK25166.1"/>
    <property type="molecule type" value="Genomic_DNA"/>
</dbReference>
<keyword evidence="8" id="KW-0804">Transcription</keyword>
<dbReference type="PROSITE" id="PS50044">
    <property type="entry name" value="SIGMA54_3"/>
    <property type="match status" value="1"/>
</dbReference>
<evidence type="ECO:0000259" key="10">
    <source>
        <dbReference type="Pfam" id="PF04552"/>
    </source>
</evidence>
<evidence type="ECO:0000256" key="8">
    <source>
        <dbReference type="ARBA" id="ARBA00023163"/>
    </source>
</evidence>
<dbReference type="GO" id="GO:0001216">
    <property type="term" value="F:DNA-binding transcription activator activity"/>
    <property type="evidence" value="ECO:0007669"/>
    <property type="project" value="InterPro"/>
</dbReference>
<keyword evidence="5" id="KW-0805">Transcription regulation</keyword>
<dbReference type="GO" id="GO:0003677">
    <property type="term" value="F:DNA binding"/>
    <property type="evidence" value="ECO:0007669"/>
    <property type="project" value="UniProtKB-KW"/>
</dbReference>
<reference evidence="12 13" key="1">
    <citation type="submission" date="2018-05" db="EMBL/GenBank/DDBJ databases">
        <title>Genomic Encyclopedia of Archaeal and Bacterial Type Strains, Phase II (KMG-II): from individual species to whole genera.</title>
        <authorList>
            <person name="Goeker M."/>
        </authorList>
    </citation>
    <scope>NUCLEOTIDE SEQUENCE [LARGE SCALE GENOMIC DNA]</scope>
    <source>
        <strain evidence="12 13">DSM 22214</strain>
    </source>
</reference>
<keyword evidence="7" id="KW-0238">DNA-binding</keyword>
<feature type="region of interest" description="Disordered" evidence="9">
    <location>
        <begin position="41"/>
        <end position="82"/>
    </location>
</feature>
<dbReference type="InterPro" id="IPR007046">
    <property type="entry name" value="RNA_pol_sigma_54_core-bd"/>
</dbReference>
<evidence type="ECO:0000256" key="5">
    <source>
        <dbReference type="ARBA" id="ARBA00023015"/>
    </source>
</evidence>
<keyword evidence="4" id="KW-0548">Nucleotidyltransferase</keyword>
<dbReference type="InterPro" id="IPR038709">
    <property type="entry name" value="RpoN_core-bd_sf"/>
</dbReference>
<feature type="domain" description="RNA polymerase sigma factor 54 DNA-binding" evidence="10">
    <location>
        <begin position="329"/>
        <end position="487"/>
    </location>
</feature>
<evidence type="ECO:0000256" key="7">
    <source>
        <dbReference type="ARBA" id="ARBA00023125"/>
    </source>
</evidence>
<dbReference type="Proteomes" id="UP000245489">
    <property type="component" value="Unassembled WGS sequence"/>
</dbReference>
<dbReference type="NCBIfam" id="TIGR02395">
    <property type="entry name" value="rpoN_sigma"/>
    <property type="match status" value="1"/>
</dbReference>
<dbReference type="PRINTS" id="PR00045">
    <property type="entry name" value="SIGMA54FCT"/>
</dbReference>
<organism evidence="12 13">
    <name type="scientific">Arcicella aurantiaca</name>
    <dbReference type="NCBI Taxonomy" id="591202"/>
    <lineage>
        <taxon>Bacteria</taxon>
        <taxon>Pseudomonadati</taxon>
        <taxon>Bacteroidota</taxon>
        <taxon>Cytophagia</taxon>
        <taxon>Cytophagales</taxon>
        <taxon>Flectobacillaceae</taxon>
        <taxon>Arcicella</taxon>
    </lineage>
</organism>
<name>A0A316E508_9BACT</name>
<comment type="similarity">
    <text evidence="1">Belongs to the sigma-54 factor family.</text>
</comment>
<proteinExistence type="inferred from homology"/>
<dbReference type="PANTHER" id="PTHR32248:SF4">
    <property type="entry name" value="RNA POLYMERASE SIGMA-54 FACTOR"/>
    <property type="match status" value="1"/>
</dbReference>
<dbReference type="InterPro" id="IPR007634">
    <property type="entry name" value="RNA_pol_sigma_54_DNA-bd"/>
</dbReference>
<dbReference type="GO" id="GO:0016987">
    <property type="term" value="F:sigma factor activity"/>
    <property type="evidence" value="ECO:0007669"/>
    <property type="project" value="UniProtKB-KW"/>
</dbReference>
<evidence type="ECO:0000256" key="4">
    <source>
        <dbReference type="ARBA" id="ARBA00022695"/>
    </source>
</evidence>
<dbReference type="GO" id="GO:0016779">
    <property type="term" value="F:nucleotidyltransferase activity"/>
    <property type="evidence" value="ECO:0007669"/>
    <property type="project" value="UniProtKB-KW"/>
</dbReference>
<dbReference type="Pfam" id="PF04552">
    <property type="entry name" value="Sigma54_DBD"/>
    <property type="match status" value="1"/>
</dbReference>
<dbReference type="GO" id="GO:0006352">
    <property type="term" value="P:DNA-templated transcription initiation"/>
    <property type="evidence" value="ECO:0007669"/>
    <property type="project" value="InterPro"/>
</dbReference>
<keyword evidence="3" id="KW-0808">Transferase</keyword>